<dbReference type="GO" id="GO:0034198">
    <property type="term" value="P:cellular response to amino acid starvation"/>
    <property type="evidence" value="ECO:0007669"/>
    <property type="project" value="TreeGrafter"/>
</dbReference>
<dbReference type="GO" id="GO:0038202">
    <property type="term" value="P:TORC1 signaling"/>
    <property type="evidence" value="ECO:0007669"/>
    <property type="project" value="TreeGrafter"/>
</dbReference>
<evidence type="ECO:0000256" key="2">
    <source>
        <dbReference type="SAM" id="MobiDB-lite"/>
    </source>
</evidence>
<feature type="region of interest" description="Disordered" evidence="2">
    <location>
        <begin position="518"/>
        <end position="539"/>
    </location>
</feature>
<evidence type="ECO:0000256" key="1">
    <source>
        <dbReference type="ARBA" id="ARBA00010546"/>
    </source>
</evidence>
<comment type="caution">
    <text evidence="4">The sequence shown here is derived from an EMBL/GenBank/DDBJ whole genome shotgun (WGS) entry which is preliminary data.</text>
</comment>
<dbReference type="InterPro" id="IPR005365">
    <property type="entry name" value="Npr3"/>
</dbReference>
<organism evidence="4 5">
    <name type="scientific">Smittium culicis</name>
    <dbReference type="NCBI Taxonomy" id="133412"/>
    <lineage>
        <taxon>Eukaryota</taxon>
        <taxon>Fungi</taxon>
        <taxon>Fungi incertae sedis</taxon>
        <taxon>Zoopagomycota</taxon>
        <taxon>Kickxellomycotina</taxon>
        <taxon>Harpellomycetes</taxon>
        <taxon>Harpellales</taxon>
        <taxon>Legeriomycetaceae</taxon>
        <taxon>Smittium</taxon>
    </lineage>
</organism>
<proteinExistence type="inferred from homology"/>
<feature type="compositionally biased region" description="Polar residues" evidence="2">
    <location>
        <begin position="237"/>
        <end position="246"/>
    </location>
</feature>
<dbReference type="OrthoDB" id="5553701at2759"/>
<dbReference type="GO" id="GO:0010508">
    <property type="term" value="P:positive regulation of autophagy"/>
    <property type="evidence" value="ECO:0007669"/>
    <property type="project" value="TreeGrafter"/>
</dbReference>
<feature type="domain" description="GATOR1 complex protein NPRL3 C-terminal HTH" evidence="3">
    <location>
        <begin position="1324"/>
        <end position="1384"/>
    </location>
</feature>
<dbReference type="PANTHER" id="PTHR13153">
    <property type="entry name" value="CGTHBA PROTEIN -14 GENE PROTEIN"/>
    <property type="match status" value="1"/>
</dbReference>
<dbReference type="GO" id="GO:1904262">
    <property type="term" value="P:negative regulation of TORC1 signaling"/>
    <property type="evidence" value="ECO:0007669"/>
    <property type="project" value="TreeGrafter"/>
</dbReference>
<dbReference type="PANTHER" id="PTHR13153:SF5">
    <property type="entry name" value="GATOR COMPLEX PROTEIN NPRL3"/>
    <property type="match status" value="1"/>
</dbReference>
<feature type="compositionally biased region" description="Low complexity" evidence="2">
    <location>
        <begin position="525"/>
        <end position="538"/>
    </location>
</feature>
<accession>A0A1R1YFH6</accession>
<reference evidence="5" key="1">
    <citation type="submission" date="2017-01" db="EMBL/GenBank/DDBJ databases">
        <authorList>
            <person name="Wang Y."/>
            <person name="White M."/>
            <person name="Kvist S."/>
            <person name="Moncalvo J.-M."/>
        </authorList>
    </citation>
    <scope>NUCLEOTIDE SEQUENCE [LARGE SCALE GENOMIC DNA]</scope>
    <source>
        <strain evidence="5">ID-206-W2</strain>
    </source>
</reference>
<evidence type="ECO:0000313" key="5">
    <source>
        <dbReference type="Proteomes" id="UP000187429"/>
    </source>
</evidence>
<feature type="region of interest" description="Disordered" evidence="2">
    <location>
        <begin position="228"/>
        <end position="254"/>
    </location>
</feature>
<sequence>MDDYLLGVFLVTYSSKGYHLPFKYPETVFDSYRNRAGDEPIHIPQEITIPTIIPSLDASLNNSTSKPNSYDSLNLKDGTHNFSSIPSLLSKSNKFRRNAPLKESQNSKKKISNLGNDLSSSCLNLPEENQSELSSFFIQDADGNEKDSLTPVDSASQLGSKQELLLQIDSPISSPAINKHVSSLLSINAEDAMPGLGILNKQAEITPTHTRNQRKGRESKGLFYYKAKKNPEPADRSINTNENAESSSEKGFKNTSISSLNRIDNLAIKDPTNMDSRPIYCKNLEENSLKSSTAKDKIPFIPDLKNTLSKDTNDSFNDLNEIQFKAGNTSNIDILDPSMSLNSTDIIKSSSFIFDEFSYSDYKNKVNKPPMGLHSIPGHLKNNKNSKSKLRHEWIHSKIYGFDTKLLAQLLSARPSKNYRRFHVGIDDLSFLGYPIRENVFDSKEDKVSNAQTQRSGQKIKPFKSYKKPHAQSENDHDNSWRQFENSFLGASTTIKPSNKENFALPSFVVTSDNNLLSDSESAKTSRPPTLRTRSSSLDNRDIKPPLSVTLNLNKTPKKYSSMFHVVFMINGNSPLVEKYNNSLYNCVLKPLTSALKWEQQQSNWVYKESLIMRDLYKLAVNENWSMETYFEKLFESSVLANSLREIYNNIIKMKCTHLIINNNIPISIQLPNTPLIVRKATQYSSAQAWCYFQPNKLFEFTQPTPLLENSQIITSSLLLSHINSNLQSSQRSSSKLKTPLNFNISTQSKLGDKPFYSSPNKLQDSRDEFYGAPFDNSEYNSFKNANDIQKPSLVDHFGLNNNKNIQSASSNPVIVSLLGKKDDRSIYKVSELLEFLEFESSVIMGAFDSQYEQPLSQRNISRMKNRISSSQAFGSINSKSFNKYAQFSSSRATSLRYIIANYRKILSPGSFPQTSSNQFPGISRNLVSSGEPSPSDHSVYPTIEPYHSLLLLNSPEDILSRIGSDSSPSLIRLIKKATPIQPLAELHPLVDCSFAQICRLCAHLVYWGEARIICPASVKNIYMIRPKTSIFDYVKNHEHEFSRKFPGYCLPLVLSYLNRHEIFKNCIESVPVLENYDPNDSILSKNISRTDSQAQTQNSTKIYPNEPFNVPRTTSVFDLKGGKDSFILSKAISRSNSMKEFSTEKIDVELIPSSALNYVEEAVSNSIMISNNASAAQVNKPAIENAKKDCKPGIEQNYYPDTDTLHREILIYLLKTNIIAQKHAWPILLVPLYVKLGLKESQHKLLLKKQWKKSKEIQKTLELDLKNEFGSDFYREKSSYFEDFTSMGSQSDSGPENRNNVADGFLKNYYFSWRPTSGFASASASERSYLQKLVANKPPNHVKWFLDKTIYFNGKHHVDEILFREFLTISQFFQLMRPFKDLVIMTFHY</sequence>
<dbReference type="Pfam" id="PF24064">
    <property type="entry name" value="HTH_NPRL3"/>
    <property type="match status" value="1"/>
</dbReference>
<dbReference type="Pfam" id="PF03666">
    <property type="entry name" value="NPR3"/>
    <property type="match status" value="2"/>
</dbReference>
<protein>
    <submittedName>
        <fullName evidence="4">Nitrogen permease regulator 3-like protein</fullName>
    </submittedName>
</protein>
<dbReference type="GO" id="GO:1990130">
    <property type="term" value="C:GATOR1 complex"/>
    <property type="evidence" value="ECO:0007669"/>
    <property type="project" value="TreeGrafter"/>
</dbReference>
<gene>
    <name evidence="4" type="ORF">AYI69_g4222</name>
</gene>
<dbReference type="InterPro" id="IPR056603">
    <property type="entry name" value="HTH_NPRL3"/>
</dbReference>
<feature type="compositionally biased region" description="Basic residues" evidence="2">
    <location>
        <begin position="461"/>
        <end position="470"/>
    </location>
</feature>
<feature type="region of interest" description="Disordered" evidence="2">
    <location>
        <begin position="445"/>
        <end position="479"/>
    </location>
</feature>
<comment type="similarity">
    <text evidence="1">Belongs to the NPR3 family.</text>
</comment>
<dbReference type="EMBL" id="LSSM01001608">
    <property type="protein sequence ID" value="OMJ25634.1"/>
    <property type="molecule type" value="Genomic_DNA"/>
</dbReference>
<evidence type="ECO:0000313" key="4">
    <source>
        <dbReference type="EMBL" id="OMJ25634.1"/>
    </source>
</evidence>
<name>A0A1R1YFH6_9FUNG</name>
<evidence type="ECO:0000259" key="3">
    <source>
        <dbReference type="Pfam" id="PF24064"/>
    </source>
</evidence>
<dbReference type="Proteomes" id="UP000187429">
    <property type="component" value="Unassembled WGS sequence"/>
</dbReference>
<keyword evidence="5" id="KW-1185">Reference proteome</keyword>